<protein>
    <submittedName>
        <fullName evidence="4">Rho GTPase activation protein</fullName>
    </submittedName>
</protein>
<evidence type="ECO:0000313" key="4">
    <source>
        <dbReference type="EMBL" id="ORY94507.1"/>
    </source>
</evidence>
<sequence>MSDDDETYRRVSLSTPGGGEGGQDLTRHRRHRSSDAQTNHRFMASSPSFSDTLSLGSSSSSTTSWDDKQDRNQFARFADTMRTRVEAKKLELNATLQEKLPEWRSRGQQYGNLARETGLEWSRKGKEAVDRWKKERENGAPPPLPTRPKPAGVFGMPLDHAVEWTCKDDTMLPAVFSRCIDYLEEYGLDEVGIYRVSGSMTAVNKLRALFNSGADVDLHTVEADTHVVSTLLKTYLRELPHPLIPADIDTTQPDLTASGLLSQLPLHNQCLLRALCQHLKHVADRADTNKMSLSNLAVVFIPTLGISRSLFHTLVEEAQLPSDESRSSQSSTRPSPPAVPAKPAHMRPTHQGKTRSDTDLLATIKIPPAKPTRLHHRHTPSASSASSTDDPRLTPVSSATLPLTSPSTKPRSKSLSARPAMGSKVTALGRQFEQNLLITKRS</sequence>
<evidence type="ECO:0000256" key="1">
    <source>
        <dbReference type="ARBA" id="ARBA00022468"/>
    </source>
</evidence>
<dbReference type="Pfam" id="PF00620">
    <property type="entry name" value="RhoGAP"/>
    <property type="match status" value="1"/>
</dbReference>
<dbReference type="InterPro" id="IPR050729">
    <property type="entry name" value="Rho-GAP"/>
</dbReference>
<dbReference type="PROSITE" id="PS50238">
    <property type="entry name" value="RHOGAP"/>
    <property type="match status" value="1"/>
</dbReference>
<reference evidence="4 5" key="1">
    <citation type="submission" date="2016-07" db="EMBL/GenBank/DDBJ databases">
        <title>Pervasive Adenine N6-methylation of Active Genes in Fungi.</title>
        <authorList>
            <consortium name="DOE Joint Genome Institute"/>
            <person name="Mondo S.J."/>
            <person name="Dannebaum R.O."/>
            <person name="Kuo R.C."/>
            <person name="Labutti K."/>
            <person name="Haridas S."/>
            <person name="Kuo A."/>
            <person name="Salamov A."/>
            <person name="Ahrendt S.R."/>
            <person name="Lipzen A."/>
            <person name="Sullivan W."/>
            <person name="Andreopoulos W.B."/>
            <person name="Clum A."/>
            <person name="Lindquist E."/>
            <person name="Daum C."/>
            <person name="Ramamoorthy G.K."/>
            <person name="Gryganskyi A."/>
            <person name="Culley D."/>
            <person name="Magnuson J.K."/>
            <person name="James T.Y."/>
            <person name="O'Malley M.A."/>
            <person name="Stajich J.E."/>
            <person name="Spatafora J.W."/>
            <person name="Visel A."/>
            <person name="Grigoriev I.V."/>
        </authorList>
    </citation>
    <scope>NUCLEOTIDE SEQUENCE [LARGE SCALE GENOMIC DNA]</scope>
    <source>
        <strain evidence="4 5">NRRL 2496</strain>
    </source>
</reference>
<dbReference type="AlphaFoldDB" id="A0A1X2H7G8"/>
<evidence type="ECO:0000256" key="2">
    <source>
        <dbReference type="SAM" id="MobiDB-lite"/>
    </source>
</evidence>
<dbReference type="SMART" id="SM00324">
    <property type="entry name" value="RhoGAP"/>
    <property type="match status" value="1"/>
</dbReference>
<dbReference type="InterPro" id="IPR008936">
    <property type="entry name" value="Rho_GTPase_activation_prot"/>
</dbReference>
<name>A0A1X2H7G8_SYNRA</name>
<dbReference type="SUPFAM" id="SSF48350">
    <property type="entry name" value="GTPase activation domain, GAP"/>
    <property type="match status" value="1"/>
</dbReference>
<feature type="region of interest" description="Disordered" evidence="2">
    <location>
        <begin position="1"/>
        <end position="71"/>
    </location>
</feature>
<gene>
    <name evidence="4" type="ORF">BCR43DRAFT_494133</name>
</gene>
<dbReference type="STRING" id="13706.A0A1X2H7G8"/>
<organism evidence="4 5">
    <name type="scientific">Syncephalastrum racemosum</name>
    <name type="common">Filamentous fungus</name>
    <dbReference type="NCBI Taxonomy" id="13706"/>
    <lineage>
        <taxon>Eukaryota</taxon>
        <taxon>Fungi</taxon>
        <taxon>Fungi incertae sedis</taxon>
        <taxon>Mucoromycota</taxon>
        <taxon>Mucoromycotina</taxon>
        <taxon>Mucoromycetes</taxon>
        <taxon>Mucorales</taxon>
        <taxon>Syncephalastraceae</taxon>
        <taxon>Syncephalastrum</taxon>
    </lineage>
</organism>
<feature type="compositionally biased region" description="Basic residues" evidence="2">
    <location>
        <begin position="344"/>
        <end position="353"/>
    </location>
</feature>
<feature type="compositionally biased region" description="Low complexity" evidence="2">
    <location>
        <begin position="45"/>
        <end position="64"/>
    </location>
</feature>
<dbReference type="OrthoDB" id="185175at2759"/>
<keyword evidence="5" id="KW-1185">Reference proteome</keyword>
<dbReference type="CDD" id="cd00159">
    <property type="entry name" value="RhoGAP"/>
    <property type="match status" value="1"/>
</dbReference>
<accession>A0A1X2H7G8</accession>
<evidence type="ECO:0000313" key="5">
    <source>
        <dbReference type="Proteomes" id="UP000242180"/>
    </source>
</evidence>
<dbReference type="InterPro" id="IPR000198">
    <property type="entry name" value="RhoGAP_dom"/>
</dbReference>
<evidence type="ECO:0000259" key="3">
    <source>
        <dbReference type="PROSITE" id="PS50238"/>
    </source>
</evidence>
<dbReference type="OMA" id="RIANHAN"/>
<dbReference type="Gene3D" id="1.10.555.10">
    <property type="entry name" value="Rho GTPase activation protein"/>
    <property type="match status" value="1"/>
</dbReference>
<dbReference type="PANTHER" id="PTHR23176">
    <property type="entry name" value="RHO/RAC/CDC GTPASE-ACTIVATING PROTEIN"/>
    <property type="match status" value="1"/>
</dbReference>
<keyword evidence="1" id="KW-0343">GTPase activation</keyword>
<dbReference type="GO" id="GO:0005096">
    <property type="term" value="F:GTPase activator activity"/>
    <property type="evidence" value="ECO:0007669"/>
    <property type="project" value="UniProtKB-KW"/>
</dbReference>
<feature type="compositionally biased region" description="Low complexity" evidence="2">
    <location>
        <begin position="380"/>
        <end position="416"/>
    </location>
</feature>
<feature type="region of interest" description="Disordered" evidence="2">
    <location>
        <begin position="320"/>
        <end position="423"/>
    </location>
</feature>
<dbReference type="InParanoid" id="A0A1X2H7G8"/>
<feature type="region of interest" description="Disordered" evidence="2">
    <location>
        <begin position="132"/>
        <end position="152"/>
    </location>
</feature>
<dbReference type="GO" id="GO:0007165">
    <property type="term" value="P:signal transduction"/>
    <property type="evidence" value="ECO:0007669"/>
    <property type="project" value="InterPro"/>
</dbReference>
<proteinExistence type="predicted"/>
<dbReference type="PANTHER" id="PTHR23176:SF129">
    <property type="entry name" value="RHO GTPASE ACTIVATING PROTEIN AT 16F, ISOFORM E-RELATED"/>
    <property type="match status" value="1"/>
</dbReference>
<dbReference type="GO" id="GO:0005737">
    <property type="term" value="C:cytoplasm"/>
    <property type="evidence" value="ECO:0007669"/>
    <property type="project" value="TreeGrafter"/>
</dbReference>
<feature type="domain" description="Rho-GAP" evidence="3">
    <location>
        <begin position="156"/>
        <end position="346"/>
    </location>
</feature>
<dbReference type="Proteomes" id="UP000242180">
    <property type="component" value="Unassembled WGS sequence"/>
</dbReference>
<comment type="caution">
    <text evidence="4">The sequence shown here is derived from an EMBL/GenBank/DDBJ whole genome shotgun (WGS) entry which is preliminary data.</text>
</comment>
<dbReference type="EMBL" id="MCGN01000007">
    <property type="protein sequence ID" value="ORY94507.1"/>
    <property type="molecule type" value="Genomic_DNA"/>
</dbReference>